<dbReference type="EMBL" id="HBNS01029119">
    <property type="protein sequence ID" value="CAE4622408.1"/>
    <property type="molecule type" value="Transcribed_RNA"/>
</dbReference>
<sequence length="301" mass="33532">MYRCQTHSTSCLVVTISILIASKIANGFIFGGQGQGLNGQKTFNPVLEQHALSLEGTSLPIRLAVGGRDSHDASSRQLLDGLVIDLLTERLEKNGPARVNLPGADGPRPFQSSGPFGFNIVKDASLIDLTGRHNANIQNGCWEVNWRKDAYAGYFVCGFEVPKEVKRNEQCLVPSGRVYVSFPLWEKGTLEEKRFIKKQQDKVVQKYEREREDAMRFMEQDSDNLLLVALHFRNAAAAQEKIDMTSTLSGIPMSDYDLMEVGENGLLMCKQGTVWTKDNSFSRLLSGQRDQVLLGHAIIRP</sequence>
<accession>A0A7S4RTF9</accession>
<reference evidence="1" key="1">
    <citation type="submission" date="2021-01" db="EMBL/GenBank/DDBJ databases">
        <authorList>
            <person name="Corre E."/>
            <person name="Pelletier E."/>
            <person name="Niang G."/>
            <person name="Scheremetjew M."/>
            <person name="Finn R."/>
            <person name="Kale V."/>
            <person name="Holt S."/>
            <person name="Cochrane G."/>
            <person name="Meng A."/>
            <person name="Brown T."/>
            <person name="Cohen L."/>
        </authorList>
    </citation>
    <scope>NUCLEOTIDE SEQUENCE</scope>
    <source>
        <strain evidence="1">GSO104</strain>
    </source>
</reference>
<gene>
    <name evidence="1" type="ORF">DBRI00130_LOCUS22892</name>
</gene>
<evidence type="ECO:0000313" key="1">
    <source>
        <dbReference type="EMBL" id="CAE4622408.1"/>
    </source>
</evidence>
<protein>
    <submittedName>
        <fullName evidence="1">Uncharacterized protein</fullName>
    </submittedName>
</protein>
<proteinExistence type="predicted"/>
<organism evidence="1">
    <name type="scientific">Ditylum brightwellii</name>
    <dbReference type="NCBI Taxonomy" id="49249"/>
    <lineage>
        <taxon>Eukaryota</taxon>
        <taxon>Sar</taxon>
        <taxon>Stramenopiles</taxon>
        <taxon>Ochrophyta</taxon>
        <taxon>Bacillariophyta</taxon>
        <taxon>Mediophyceae</taxon>
        <taxon>Lithodesmiophycidae</taxon>
        <taxon>Lithodesmiales</taxon>
        <taxon>Lithodesmiaceae</taxon>
        <taxon>Ditylum</taxon>
    </lineage>
</organism>
<name>A0A7S4RTF9_9STRA</name>
<dbReference type="AlphaFoldDB" id="A0A7S4RTF9"/>